<evidence type="ECO:0000256" key="14">
    <source>
        <dbReference type="ARBA" id="ARBA00032707"/>
    </source>
</evidence>
<dbReference type="Pfam" id="PF02673">
    <property type="entry name" value="BacA"/>
    <property type="match status" value="1"/>
</dbReference>
<dbReference type="HAMAP" id="MF_01006">
    <property type="entry name" value="Undec_diphosphatase"/>
    <property type="match status" value="1"/>
</dbReference>
<comment type="catalytic activity">
    <reaction evidence="16 17">
        <text>di-trans,octa-cis-undecaprenyl diphosphate + H2O = di-trans,octa-cis-undecaprenyl phosphate + phosphate + H(+)</text>
        <dbReference type="Rhea" id="RHEA:28094"/>
        <dbReference type="ChEBI" id="CHEBI:15377"/>
        <dbReference type="ChEBI" id="CHEBI:15378"/>
        <dbReference type="ChEBI" id="CHEBI:43474"/>
        <dbReference type="ChEBI" id="CHEBI:58405"/>
        <dbReference type="ChEBI" id="CHEBI:60392"/>
        <dbReference type="EC" id="3.6.1.27"/>
    </reaction>
</comment>
<evidence type="ECO:0000256" key="10">
    <source>
        <dbReference type="ARBA" id="ARBA00022989"/>
    </source>
</evidence>
<evidence type="ECO:0000256" key="2">
    <source>
        <dbReference type="ARBA" id="ARBA00010621"/>
    </source>
</evidence>
<proteinExistence type="inferred from homology"/>
<dbReference type="eggNOG" id="COG1968">
    <property type="taxonomic scope" value="Bacteria"/>
</dbReference>
<evidence type="ECO:0000256" key="15">
    <source>
        <dbReference type="ARBA" id="ARBA00032932"/>
    </source>
</evidence>
<evidence type="ECO:0000256" key="1">
    <source>
        <dbReference type="ARBA" id="ARBA00004651"/>
    </source>
</evidence>
<dbReference type="InterPro" id="IPR003824">
    <property type="entry name" value="UppP"/>
</dbReference>
<protein>
    <recommendedName>
        <fullName evidence="4 17">Undecaprenyl-diphosphatase</fullName>
        <ecNumber evidence="3 17">3.6.1.27</ecNumber>
    </recommendedName>
    <alternativeName>
        <fullName evidence="15 17">Bacitracin resistance protein</fullName>
    </alternativeName>
    <alternativeName>
        <fullName evidence="14 17">Undecaprenyl pyrophosphate phosphatase</fullName>
    </alternativeName>
</protein>
<dbReference type="GO" id="GO:0008360">
    <property type="term" value="P:regulation of cell shape"/>
    <property type="evidence" value="ECO:0007669"/>
    <property type="project" value="UniProtKB-KW"/>
</dbReference>
<evidence type="ECO:0000256" key="17">
    <source>
        <dbReference type="HAMAP-Rule" id="MF_01006"/>
    </source>
</evidence>
<sequence length="324" mass="35515">MSVLTLCAMMYKQNERGVVEVFNLIVSAVYGIVEGITEWLPISSTGHMLLLNRFVPLSVSADFWDMFVVVIQFGAILAVCAIFFHKLNPFSPHKTKEERRCTWKLWAKVVVCCIPAAAVGIPLDNFIEERLGSPYVIASTLILYGLIFILLEAHREKVAKAAPVVQPHGKHMRLSEDTVVKRRSADEQARVVDIDALDWKTAFGIGLFQVLSIIPGTSRSGATIIGGLVLGCSRSVAAEFTFFLAIPTMVGASGLRLVKFFLKGNSFTSPEIAILAVGCVVAFVVSLGVVRALMGYVRKHDFKPFGVYRIILGIAVIAYFALFA</sequence>
<keyword evidence="13 17" id="KW-0961">Cell wall biogenesis/degradation</keyword>
<keyword evidence="11 17" id="KW-0472">Membrane</keyword>
<evidence type="ECO:0000256" key="3">
    <source>
        <dbReference type="ARBA" id="ARBA00012374"/>
    </source>
</evidence>
<keyword evidence="12 17" id="KW-0046">Antibiotic resistance</keyword>
<evidence type="ECO:0000256" key="9">
    <source>
        <dbReference type="ARBA" id="ARBA00022984"/>
    </source>
</evidence>
<reference evidence="18 19" key="1">
    <citation type="submission" date="2009-01" db="EMBL/GenBank/DDBJ databases">
        <authorList>
            <person name="Madupu R."/>
            <person name="Sebastian Y."/>
            <person name="Durkin A.S."/>
            <person name="Torralba M."/>
            <person name="Methe B."/>
            <person name="Sutton G.G."/>
            <person name="Strausberg R.L."/>
            <person name="Nelson K.E."/>
        </authorList>
    </citation>
    <scope>NUCLEOTIDE SEQUENCE [LARGE SCALE GENOMIC DNA]</scope>
    <source>
        <strain evidence="18 19">ATCC 49626</strain>
    </source>
</reference>
<evidence type="ECO:0000313" key="19">
    <source>
        <dbReference type="Proteomes" id="UP000004070"/>
    </source>
</evidence>
<keyword evidence="9 17" id="KW-0573">Peptidoglycan synthesis</keyword>
<evidence type="ECO:0000256" key="13">
    <source>
        <dbReference type="ARBA" id="ARBA00023316"/>
    </source>
</evidence>
<dbReference type="PANTHER" id="PTHR30622">
    <property type="entry name" value="UNDECAPRENYL-DIPHOSPHATASE"/>
    <property type="match status" value="1"/>
</dbReference>
<evidence type="ECO:0000256" key="12">
    <source>
        <dbReference type="ARBA" id="ARBA00023251"/>
    </source>
</evidence>
<evidence type="ECO:0000313" key="18">
    <source>
        <dbReference type="EMBL" id="EEE17778.1"/>
    </source>
</evidence>
<feature type="transmembrane region" description="Helical" evidence="17">
    <location>
        <begin position="135"/>
        <end position="151"/>
    </location>
</feature>
<dbReference type="GO" id="GO:0005886">
    <property type="term" value="C:plasma membrane"/>
    <property type="evidence" value="ECO:0007669"/>
    <property type="project" value="UniProtKB-SubCell"/>
</dbReference>
<comment type="miscellaneous">
    <text evidence="17">Bacitracin is thought to be involved in the inhibition of peptidoglycan synthesis by sequestering undecaprenyl diphosphate, thereby reducing the pool of lipid carrier available.</text>
</comment>
<dbReference type="GO" id="GO:0071555">
    <property type="term" value="P:cell wall organization"/>
    <property type="evidence" value="ECO:0007669"/>
    <property type="project" value="UniProtKB-KW"/>
</dbReference>
<dbReference type="EMBL" id="ACFE01000001">
    <property type="protein sequence ID" value="EEE17778.1"/>
    <property type="molecule type" value="Genomic_DNA"/>
</dbReference>
<evidence type="ECO:0000256" key="5">
    <source>
        <dbReference type="ARBA" id="ARBA00022475"/>
    </source>
</evidence>
<feature type="transmembrane region" description="Helical" evidence="17">
    <location>
        <begin position="240"/>
        <end position="262"/>
    </location>
</feature>
<feature type="transmembrane region" description="Helical" evidence="17">
    <location>
        <begin position="306"/>
        <end position="323"/>
    </location>
</feature>
<keyword evidence="7 17" id="KW-0378">Hydrolase</keyword>
<dbReference type="STRING" id="1383.IV60_GL000099"/>
<dbReference type="Proteomes" id="UP000004070">
    <property type="component" value="Unassembled WGS sequence"/>
</dbReference>
<keyword evidence="10 17" id="KW-1133">Transmembrane helix</keyword>
<dbReference type="PANTHER" id="PTHR30622:SF3">
    <property type="entry name" value="UNDECAPRENYL-DIPHOSPHATASE"/>
    <property type="match status" value="1"/>
</dbReference>
<keyword evidence="8 17" id="KW-0133">Cell shape</keyword>
<evidence type="ECO:0000256" key="16">
    <source>
        <dbReference type="ARBA" id="ARBA00047594"/>
    </source>
</evidence>
<feature type="transmembrane region" description="Helical" evidence="17">
    <location>
        <begin position="63"/>
        <end position="84"/>
    </location>
</feature>
<keyword evidence="6 17" id="KW-0812">Transmembrane</keyword>
<comment type="similarity">
    <text evidence="2 17">Belongs to the UppP family.</text>
</comment>
<name>B9CL36_LANR4</name>
<feature type="transmembrane region" description="Helical" evidence="17">
    <location>
        <begin position="274"/>
        <end position="294"/>
    </location>
</feature>
<dbReference type="AlphaFoldDB" id="B9CL36"/>
<comment type="caution">
    <text evidence="18">The sequence shown here is derived from an EMBL/GenBank/DDBJ whole genome shotgun (WGS) entry which is preliminary data.</text>
</comment>
<evidence type="ECO:0000256" key="8">
    <source>
        <dbReference type="ARBA" id="ARBA00022960"/>
    </source>
</evidence>
<organism evidence="18 19">
    <name type="scientific">Lancefieldella rimae (strain ATCC 49626 / DSM 7090 / CCUG 31168 / NBRC 15546 / VPI D140H-11A)</name>
    <name type="common">Atopobium rimae</name>
    <dbReference type="NCBI Taxonomy" id="553184"/>
    <lineage>
        <taxon>Bacteria</taxon>
        <taxon>Bacillati</taxon>
        <taxon>Actinomycetota</taxon>
        <taxon>Coriobacteriia</taxon>
        <taxon>Coriobacteriales</taxon>
        <taxon>Atopobiaceae</taxon>
        <taxon>Lancefieldella</taxon>
    </lineage>
</organism>
<evidence type="ECO:0000256" key="11">
    <source>
        <dbReference type="ARBA" id="ARBA00023136"/>
    </source>
</evidence>
<feature type="transmembrane region" description="Helical" evidence="17">
    <location>
        <begin position="21"/>
        <end position="43"/>
    </location>
</feature>
<comment type="function">
    <text evidence="17">Catalyzes the dephosphorylation of undecaprenyl diphosphate (UPP). Confers resistance to bacitracin.</text>
</comment>
<dbReference type="GO" id="GO:0009252">
    <property type="term" value="P:peptidoglycan biosynthetic process"/>
    <property type="evidence" value="ECO:0007669"/>
    <property type="project" value="UniProtKB-KW"/>
</dbReference>
<evidence type="ECO:0000256" key="4">
    <source>
        <dbReference type="ARBA" id="ARBA00021581"/>
    </source>
</evidence>
<gene>
    <name evidence="17" type="primary">uppP</name>
    <name evidence="18" type="ORF">ATORI0001_0750</name>
</gene>
<feature type="transmembrane region" description="Helical" evidence="17">
    <location>
        <begin position="105"/>
        <end position="123"/>
    </location>
</feature>
<evidence type="ECO:0000256" key="6">
    <source>
        <dbReference type="ARBA" id="ARBA00022692"/>
    </source>
</evidence>
<accession>B9CL36</accession>
<dbReference type="GO" id="GO:0046677">
    <property type="term" value="P:response to antibiotic"/>
    <property type="evidence" value="ECO:0007669"/>
    <property type="project" value="UniProtKB-UniRule"/>
</dbReference>
<evidence type="ECO:0000256" key="7">
    <source>
        <dbReference type="ARBA" id="ARBA00022801"/>
    </source>
</evidence>
<dbReference type="EC" id="3.6.1.27" evidence="3 17"/>
<comment type="subcellular location">
    <subcellularLocation>
        <location evidence="1 17">Cell membrane</location>
        <topology evidence="1 17">Multi-pass membrane protein</topology>
    </subcellularLocation>
</comment>
<keyword evidence="5 17" id="KW-1003">Cell membrane</keyword>
<dbReference type="GO" id="GO:0050380">
    <property type="term" value="F:undecaprenyl-diphosphatase activity"/>
    <property type="evidence" value="ECO:0007669"/>
    <property type="project" value="UniProtKB-UniRule"/>
</dbReference>